<dbReference type="AlphaFoldDB" id="A0A7T5UQK9"/>
<keyword evidence="1" id="KW-1133">Transmembrane helix</keyword>
<gene>
    <name evidence="2" type="ORF">HYW89_04470</name>
</gene>
<evidence type="ECO:0000313" key="2">
    <source>
        <dbReference type="EMBL" id="QQG45220.1"/>
    </source>
</evidence>
<evidence type="ECO:0000256" key="1">
    <source>
        <dbReference type="SAM" id="Phobius"/>
    </source>
</evidence>
<feature type="transmembrane region" description="Helical" evidence="1">
    <location>
        <begin position="20"/>
        <end position="40"/>
    </location>
</feature>
<keyword evidence="1" id="KW-0472">Membrane</keyword>
<keyword evidence="1" id="KW-0812">Transmembrane</keyword>
<reference evidence="2 3" key="1">
    <citation type="submission" date="2020-07" db="EMBL/GenBank/DDBJ databases">
        <title>Huge and variable diversity of episymbiotic CPR bacteria and DPANN archaea in groundwater ecosystems.</title>
        <authorList>
            <person name="He C.Y."/>
            <person name="Keren R."/>
            <person name="Whittaker M."/>
            <person name="Farag I.F."/>
            <person name="Doudna J."/>
            <person name="Cate J.H.D."/>
            <person name="Banfield J.F."/>
        </authorList>
    </citation>
    <scope>NUCLEOTIDE SEQUENCE [LARGE SCALE GENOMIC DNA]</scope>
    <source>
        <strain evidence="2">NC_groundwater_541_Ag_S-0.1um_46_50</strain>
    </source>
</reference>
<dbReference type="EMBL" id="CP066690">
    <property type="protein sequence ID" value="QQG45220.1"/>
    <property type="molecule type" value="Genomic_DNA"/>
</dbReference>
<dbReference type="Proteomes" id="UP000595618">
    <property type="component" value="Chromosome"/>
</dbReference>
<name>A0A7T5UQK9_9BACT</name>
<sequence>MSETNYNNRMEQTYNGARKNTLIIAIIILAVVAGGVLFFLNRGPSYQKESLTIEQGLTPIELSPEEQQALQAEGLAIPSGEDTAAKNLQTVRTSDELDAIGSDLNETNLSGLDAESEAIESDLSGL</sequence>
<organism evidence="2 3">
    <name type="scientific">Candidatus Sungiibacteriota bacterium</name>
    <dbReference type="NCBI Taxonomy" id="2750080"/>
    <lineage>
        <taxon>Bacteria</taxon>
        <taxon>Candidatus Sungiibacteriota</taxon>
    </lineage>
</organism>
<accession>A0A7T5UQK9</accession>
<evidence type="ECO:0000313" key="3">
    <source>
        <dbReference type="Proteomes" id="UP000595618"/>
    </source>
</evidence>
<proteinExistence type="predicted"/>
<protein>
    <submittedName>
        <fullName evidence="2">Uncharacterized protein</fullName>
    </submittedName>
</protein>